<dbReference type="RefSeq" id="WP_015539055.1">
    <property type="nucleotide sequence ID" value="NZ_CABMMS010000005.1"/>
</dbReference>
<evidence type="ECO:0000256" key="5">
    <source>
        <dbReference type="ARBA" id="ARBA00023002"/>
    </source>
</evidence>
<keyword evidence="5" id="KW-0560">Oxidoreductase</keyword>
<reference evidence="7 8" key="1">
    <citation type="journal article" date="2018" name="Elife">
        <title>Discovery and characterization of a prevalent human gut bacterial enzyme sufficient for the inactivation of a family of plant toxins.</title>
        <authorList>
            <person name="Koppel N."/>
            <person name="Bisanz J.E."/>
            <person name="Pandelia M.E."/>
            <person name="Turnbaugh P.J."/>
            <person name="Balskus E.P."/>
        </authorList>
    </citation>
    <scope>NUCLEOTIDE SEQUENCE [LARGE SCALE GENOMIC DNA]</scope>
    <source>
        <strain evidence="7 8">3C</strain>
    </source>
</reference>
<sequence length="170" mass="18107">MSFTNLAKKRCSIRAYEPRPVEPEKIAAIVEAAHVAPSAANRQPVRLIQVESAEGLAKLGKSANLYGAPLAFVVCADAERAWKRSFDGMASTDIDASIACDHMMLAAADQGLGSVWICAFDPTGVRAAFDLPASLVPVNILAVGHAEGEWKSPERHAAERIPISELVTKA</sequence>
<dbReference type="CDD" id="cd20609">
    <property type="entry name" value="nitroreductase"/>
    <property type="match status" value="1"/>
</dbReference>
<evidence type="ECO:0000256" key="1">
    <source>
        <dbReference type="ARBA" id="ARBA00001917"/>
    </source>
</evidence>
<feature type="domain" description="Nitroreductase" evidence="6">
    <location>
        <begin position="8"/>
        <end position="63"/>
    </location>
</feature>
<evidence type="ECO:0000256" key="3">
    <source>
        <dbReference type="ARBA" id="ARBA00022630"/>
    </source>
</evidence>
<keyword evidence="3" id="KW-0285">Flavoprotein</keyword>
<evidence type="ECO:0000256" key="2">
    <source>
        <dbReference type="ARBA" id="ARBA00007118"/>
    </source>
</evidence>
<dbReference type="OrthoDB" id="9798230at2"/>
<name>A0A369LZ33_9ACTN</name>
<comment type="similarity">
    <text evidence="2">Belongs to the nitroreductase family.</text>
</comment>
<protein>
    <submittedName>
        <fullName evidence="7">Nitroreductase</fullName>
    </submittedName>
</protein>
<evidence type="ECO:0000313" key="7">
    <source>
        <dbReference type="EMBL" id="RDB64793.1"/>
    </source>
</evidence>
<proteinExistence type="inferred from homology"/>
<dbReference type="Pfam" id="PF00881">
    <property type="entry name" value="Nitroreductase"/>
    <property type="match status" value="1"/>
</dbReference>
<dbReference type="InterPro" id="IPR000415">
    <property type="entry name" value="Nitroreductase-like"/>
</dbReference>
<dbReference type="Gene3D" id="3.40.109.10">
    <property type="entry name" value="NADH Oxidase"/>
    <property type="match status" value="1"/>
</dbReference>
<comment type="caution">
    <text evidence="7">The sequence shown here is derived from an EMBL/GenBank/DDBJ whole genome shotgun (WGS) entry which is preliminary data.</text>
</comment>
<dbReference type="PANTHER" id="PTHR43673:SF2">
    <property type="entry name" value="NITROREDUCTASE"/>
    <property type="match status" value="1"/>
</dbReference>
<dbReference type="InterPro" id="IPR029479">
    <property type="entry name" value="Nitroreductase"/>
</dbReference>
<dbReference type="AlphaFoldDB" id="A0A369LZ33"/>
<dbReference type="EMBL" id="PPTS01000005">
    <property type="protein sequence ID" value="RDB64793.1"/>
    <property type="molecule type" value="Genomic_DNA"/>
</dbReference>
<dbReference type="PANTHER" id="PTHR43673">
    <property type="entry name" value="NAD(P)H NITROREDUCTASE YDGI-RELATED"/>
    <property type="match status" value="1"/>
</dbReference>
<dbReference type="GeneID" id="78359758"/>
<evidence type="ECO:0000259" key="6">
    <source>
        <dbReference type="Pfam" id="PF00881"/>
    </source>
</evidence>
<dbReference type="GO" id="GO:0016491">
    <property type="term" value="F:oxidoreductase activity"/>
    <property type="evidence" value="ECO:0007669"/>
    <property type="project" value="UniProtKB-KW"/>
</dbReference>
<accession>A0A369LZ33</accession>
<gene>
    <name evidence="7" type="ORF">C1877_08660</name>
</gene>
<keyword evidence="4" id="KW-0288">FMN</keyword>
<dbReference type="SUPFAM" id="SSF55469">
    <property type="entry name" value="FMN-dependent nitroreductase-like"/>
    <property type="match status" value="1"/>
</dbReference>
<comment type="cofactor">
    <cofactor evidence="1">
        <name>FMN</name>
        <dbReference type="ChEBI" id="CHEBI:58210"/>
    </cofactor>
</comment>
<dbReference type="Proteomes" id="UP000254000">
    <property type="component" value="Unassembled WGS sequence"/>
</dbReference>
<evidence type="ECO:0000313" key="8">
    <source>
        <dbReference type="Proteomes" id="UP000254000"/>
    </source>
</evidence>
<evidence type="ECO:0000256" key="4">
    <source>
        <dbReference type="ARBA" id="ARBA00022643"/>
    </source>
</evidence>
<keyword evidence="8" id="KW-1185">Reference proteome</keyword>
<organism evidence="7 8">
    <name type="scientific">Gordonibacter pamelaeae</name>
    <dbReference type="NCBI Taxonomy" id="471189"/>
    <lineage>
        <taxon>Bacteria</taxon>
        <taxon>Bacillati</taxon>
        <taxon>Actinomycetota</taxon>
        <taxon>Coriobacteriia</taxon>
        <taxon>Eggerthellales</taxon>
        <taxon>Eggerthellaceae</taxon>
        <taxon>Gordonibacter</taxon>
    </lineage>
</organism>